<evidence type="ECO:0000256" key="3">
    <source>
        <dbReference type="ARBA" id="ARBA00023179"/>
    </source>
</evidence>
<evidence type="ECO:0000256" key="1">
    <source>
        <dbReference type="ARBA" id="ARBA00022737"/>
    </source>
</evidence>
<keyword evidence="1" id="KW-0677">Repeat</keyword>
<accession>A0A8B8E578</accession>
<proteinExistence type="predicted"/>
<dbReference type="FunFam" id="1.10.238.10:FF:000001">
    <property type="entry name" value="Calmodulin 1"/>
    <property type="match status" value="1"/>
</dbReference>
<dbReference type="CDD" id="cd00051">
    <property type="entry name" value="EFh"/>
    <property type="match status" value="2"/>
</dbReference>
<feature type="domain" description="EF-hand" evidence="4">
    <location>
        <begin position="82"/>
        <end position="117"/>
    </location>
</feature>
<dbReference type="InterPro" id="IPR018247">
    <property type="entry name" value="EF_Hand_1_Ca_BS"/>
</dbReference>
<dbReference type="SUPFAM" id="SSF47473">
    <property type="entry name" value="EF-hand"/>
    <property type="match status" value="1"/>
</dbReference>
<dbReference type="PROSITE" id="PS00018">
    <property type="entry name" value="EF_HAND_1"/>
    <property type="match status" value="2"/>
</dbReference>
<dbReference type="GeneID" id="111131543"/>
<dbReference type="PROSITE" id="PS50222">
    <property type="entry name" value="EF_HAND_2"/>
    <property type="match status" value="3"/>
</dbReference>
<dbReference type="KEGG" id="cvn:111131543"/>
<evidence type="ECO:0000313" key="6">
    <source>
        <dbReference type="RefSeq" id="XP_022334843.1"/>
    </source>
</evidence>
<dbReference type="Gene3D" id="1.10.238.10">
    <property type="entry name" value="EF-hand"/>
    <property type="match status" value="2"/>
</dbReference>
<feature type="domain" description="EF-hand" evidence="4">
    <location>
        <begin position="8"/>
        <end position="43"/>
    </location>
</feature>
<keyword evidence="3" id="KW-0514">Muscle protein</keyword>
<dbReference type="GO" id="GO:0016460">
    <property type="term" value="C:myosin II complex"/>
    <property type="evidence" value="ECO:0007669"/>
    <property type="project" value="TreeGrafter"/>
</dbReference>
<dbReference type="PANTHER" id="PTHR23048:SF0">
    <property type="entry name" value="CALMODULIN LIKE 3"/>
    <property type="match status" value="1"/>
</dbReference>
<dbReference type="AlphaFoldDB" id="A0A8B8E578"/>
<dbReference type="InterPro" id="IPR002048">
    <property type="entry name" value="EF_hand_dom"/>
</dbReference>
<feature type="domain" description="EF-hand" evidence="4">
    <location>
        <begin position="118"/>
        <end position="153"/>
    </location>
</feature>
<keyword evidence="2" id="KW-0106">Calcium</keyword>
<dbReference type="PANTHER" id="PTHR23048">
    <property type="entry name" value="MYOSIN LIGHT CHAIN 1, 3"/>
    <property type="match status" value="1"/>
</dbReference>
<evidence type="ECO:0000256" key="2">
    <source>
        <dbReference type="ARBA" id="ARBA00022837"/>
    </source>
</evidence>
<sequence>MAENLTEEQLREMKLIFNMFDTNANGVIAAGELERVLHAMNQNPTPEEMEEFLVELDPEGTGEITFEAFLDYAPSKFRTEDEEMSMVREAFRVFDKDGSGYITLDEAKDILQRGENSISDEDLEDFFNQSDLDKDGRINYEEFAVILNKRFSPD</sequence>
<dbReference type="InterPro" id="IPR011992">
    <property type="entry name" value="EF-hand-dom_pair"/>
</dbReference>
<keyword evidence="5" id="KW-1185">Reference proteome</keyword>
<dbReference type="GO" id="GO:0005509">
    <property type="term" value="F:calcium ion binding"/>
    <property type="evidence" value="ECO:0007669"/>
    <property type="project" value="InterPro"/>
</dbReference>
<gene>
    <name evidence="6" type="primary">LOC111131543</name>
</gene>
<dbReference type="InterPro" id="IPR050230">
    <property type="entry name" value="CALM/Myosin/TropC-like"/>
</dbReference>
<evidence type="ECO:0000313" key="5">
    <source>
        <dbReference type="Proteomes" id="UP000694844"/>
    </source>
</evidence>
<dbReference type="Proteomes" id="UP000694844">
    <property type="component" value="Chromosome 4"/>
</dbReference>
<dbReference type="Pfam" id="PF13499">
    <property type="entry name" value="EF-hand_7"/>
    <property type="match status" value="2"/>
</dbReference>
<protein>
    <submittedName>
        <fullName evidence="6">Calmodulin-alpha-like</fullName>
    </submittedName>
</protein>
<organism evidence="5 6">
    <name type="scientific">Crassostrea virginica</name>
    <name type="common">Eastern oyster</name>
    <dbReference type="NCBI Taxonomy" id="6565"/>
    <lineage>
        <taxon>Eukaryota</taxon>
        <taxon>Metazoa</taxon>
        <taxon>Spiralia</taxon>
        <taxon>Lophotrochozoa</taxon>
        <taxon>Mollusca</taxon>
        <taxon>Bivalvia</taxon>
        <taxon>Autobranchia</taxon>
        <taxon>Pteriomorphia</taxon>
        <taxon>Ostreida</taxon>
        <taxon>Ostreoidea</taxon>
        <taxon>Ostreidae</taxon>
        <taxon>Crassostrea</taxon>
    </lineage>
</organism>
<name>A0A8B8E578_CRAVI</name>
<dbReference type="SMART" id="SM00054">
    <property type="entry name" value="EFh"/>
    <property type="match status" value="4"/>
</dbReference>
<dbReference type="OrthoDB" id="26525at2759"/>
<dbReference type="RefSeq" id="XP_022334843.1">
    <property type="nucleotide sequence ID" value="XM_022479135.1"/>
</dbReference>
<reference evidence="6" key="1">
    <citation type="submission" date="2025-08" db="UniProtKB">
        <authorList>
            <consortium name="RefSeq"/>
        </authorList>
    </citation>
    <scope>IDENTIFICATION</scope>
    <source>
        <tissue evidence="6">Whole sample</tissue>
    </source>
</reference>
<evidence type="ECO:0000259" key="4">
    <source>
        <dbReference type="PROSITE" id="PS50222"/>
    </source>
</evidence>